<evidence type="ECO:0000259" key="9">
    <source>
        <dbReference type="Pfam" id="PF00117"/>
    </source>
</evidence>
<comment type="similarity">
    <text evidence="2">Belongs to the peptidase C26 family.</text>
</comment>
<dbReference type="PROSITE" id="PS51273">
    <property type="entry name" value="GATASE_TYPE_1"/>
    <property type="match status" value="1"/>
</dbReference>
<feature type="chain" id="PRO_5022881069" description="folate gamma-glutamyl hydrolase" evidence="8">
    <location>
        <begin position="23"/>
        <end position="295"/>
    </location>
</feature>
<dbReference type="GO" id="GO:0034722">
    <property type="term" value="F:gamma-glutamyl-peptidase activity"/>
    <property type="evidence" value="ECO:0007669"/>
    <property type="project" value="UniProtKB-UniRule"/>
</dbReference>
<keyword evidence="4 8" id="KW-0732">Signal</keyword>
<dbReference type="InterPro" id="IPR015527">
    <property type="entry name" value="Pept_C26_g-glut_hydrolase"/>
</dbReference>
<dbReference type="GO" id="GO:0046900">
    <property type="term" value="P:tetrahydrofolylpolyglutamate metabolic process"/>
    <property type="evidence" value="ECO:0007669"/>
    <property type="project" value="TreeGrafter"/>
</dbReference>
<keyword evidence="11" id="KW-1185">Reference proteome</keyword>
<dbReference type="EC" id="3.4.19.9" evidence="7"/>
<dbReference type="SUPFAM" id="SSF52317">
    <property type="entry name" value="Class I glutamine amidotransferase-like"/>
    <property type="match status" value="1"/>
</dbReference>
<sequence length="295" mass="33206">MIYIHFVCVLAIVNAVFSASQGAEIKTNDRPIIGVLAQEVYNPQPGRNSYIAASYVKFLESAGARVVPVTVLFPGGGVSIERSGYSRAASLFYRLALEANLRGDYFPILGICLGFEQLTLLTSGQNLLSHTNTSGVALPLNFTDESRHSRLFKDFPGDLMKSLASESLTENSHQWSLTTANFTKCERLKKFYRVLSTNTDGQNEFVSTVEAYEFPIYGTQWHPEKNAFEFTRPYIPHTSSAIKTTSYTAQFFVNEARKNRHTFGSTEEEQKALIYNYNPVYTGTESSFEQKYYFD</sequence>
<dbReference type="AlphaFoldDB" id="A0A5A9PS53"/>
<dbReference type="InterPro" id="IPR029062">
    <property type="entry name" value="Class_I_gatase-like"/>
</dbReference>
<evidence type="ECO:0000313" key="10">
    <source>
        <dbReference type="EMBL" id="KAA0723861.1"/>
    </source>
</evidence>
<dbReference type="PANTHER" id="PTHR11315">
    <property type="entry name" value="PROTEASE FAMILY C26 GAMMA-GLUTAMYL HYDROLASE"/>
    <property type="match status" value="1"/>
</dbReference>
<keyword evidence="3" id="KW-0964">Secreted</keyword>
<feature type="signal peptide" evidence="8">
    <location>
        <begin position="1"/>
        <end position="22"/>
    </location>
</feature>
<dbReference type="Pfam" id="PF00117">
    <property type="entry name" value="GATase"/>
    <property type="match status" value="1"/>
</dbReference>
<evidence type="ECO:0000256" key="8">
    <source>
        <dbReference type="SAM" id="SignalP"/>
    </source>
</evidence>
<dbReference type="PROSITE" id="PS51275">
    <property type="entry name" value="PEPTIDASE_C26_GGH"/>
    <property type="match status" value="1"/>
</dbReference>
<evidence type="ECO:0000256" key="6">
    <source>
        <dbReference type="PIRSR" id="PIRSR615527-1"/>
    </source>
</evidence>
<evidence type="ECO:0000256" key="3">
    <source>
        <dbReference type="ARBA" id="ARBA00022525"/>
    </source>
</evidence>
<evidence type="ECO:0000313" key="11">
    <source>
        <dbReference type="Proteomes" id="UP000324632"/>
    </source>
</evidence>
<dbReference type="GO" id="GO:0005773">
    <property type="term" value="C:vacuole"/>
    <property type="evidence" value="ECO:0007669"/>
    <property type="project" value="TreeGrafter"/>
</dbReference>
<evidence type="ECO:0000256" key="2">
    <source>
        <dbReference type="ARBA" id="ARBA00011083"/>
    </source>
</evidence>
<feature type="domain" description="Glutamine amidotransferase" evidence="9">
    <location>
        <begin position="95"/>
        <end position="227"/>
    </location>
</feature>
<feature type="active site" description="Nucleophile" evidence="6 7">
    <location>
        <position position="112"/>
    </location>
</feature>
<evidence type="ECO:0000256" key="1">
    <source>
        <dbReference type="ARBA" id="ARBA00004239"/>
    </source>
</evidence>
<gene>
    <name evidence="10" type="ORF">E1301_Tti014104</name>
</gene>
<feature type="active site" description="Proton donor" evidence="6">
    <location>
        <position position="222"/>
    </location>
</feature>
<dbReference type="InterPro" id="IPR017926">
    <property type="entry name" value="GATASE"/>
</dbReference>
<evidence type="ECO:0000256" key="7">
    <source>
        <dbReference type="PROSITE-ProRule" id="PRU00607"/>
    </source>
</evidence>
<proteinExistence type="inferred from homology"/>
<reference evidence="10 11" key="1">
    <citation type="journal article" date="2019" name="Mol. Ecol. Resour.">
        <title>Chromosome-level genome assembly of Triplophysa tibetana, a fish adapted to the harsh high-altitude environment of the Tibetan Plateau.</title>
        <authorList>
            <person name="Yang X."/>
            <person name="Liu H."/>
            <person name="Ma Z."/>
            <person name="Zou Y."/>
            <person name="Zou M."/>
            <person name="Mao Y."/>
            <person name="Li X."/>
            <person name="Wang H."/>
            <person name="Chen T."/>
            <person name="Wang W."/>
            <person name="Yang R."/>
        </authorList>
    </citation>
    <scope>NUCLEOTIDE SEQUENCE [LARGE SCALE GENOMIC DNA]</scope>
    <source>
        <strain evidence="10">TTIB1903HZAU</strain>
        <tissue evidence="10">Muscle</tissue>
    </source>
</reference>
<dbReference type="Proteomes" id="UP000324632">
    <property type="component" value="Chromosome 3"/>
</dbReference>
<protein>
    <recommendedName>
        <fullName evidence="7">folate gamma-glutamyl hydrolase</fullName>
        <ecNumber evidence="7">3.4.19.9</ecNumber>
    </recommendedName>
</protein>
<evidence type="ECO:0000256" key="4">
    <source>
        <dbReference type="ARBA" id="ARBA00022729"/>
    </source>
</evidence>
<feature type="active site" evidence="7">
    <location>
        <position position="222"/>
    </location>
</feature>
<name>A0A5A9PS53_9TELE</name>
<dbReference type="Gene3D" id="3.40.50.880">
    <property type="match status" value="1"/>
</dbReference>
<evidence type="ECO:0000256" key="5">
    <source>
        <dbReference type="ARBA" id="ARBA00022801"/>
    </source>
</evidence>
<dbReference type="GO" id="GO:0005576">
    <property type="term" value="C:extracellular region"/>
    <property type="evidence" value="ECO:0007669"/>
    <property type="project" value="UniProtKB-SubCell"/>
</dbReference>
<dbReference type="EMBL" id="SOYY01000003">
    <property type="protein sequence ID" value="KAA0723861.1"/>
    <property type="molecule type" value="Genomic_DNA"/>
</dbReference>
<dbReference type="FunFam" id="3.40.50.880:FF:000024">
    <property type="entry name" value="Folate gamma-glutamyl hydrolase"/>
    <property type="match status" value="1"/>
</dbReference>
<comment type="caution">
    <text evidence="10">The sequence shown here is derived from an EMBL/GenBank/DDBJ whole genome shotgun (WGS) entry which is preliminary data.</text>
</comment>
<keyword evidence="5 7" id="KW-0378">Hydrolase</keyword>
<dbReference type="PANTHER" id="PTHR11315:SF20">
    <property type="entry name" value="GAMMA-GLUTAMYL HYDROLASE"/>
    <property type="match status" value="1"/>
</dbReference>
<accession>A0A5A9PS53</accession>
<comment type="catalytic activity">
    <reaction evidence="7">
        <text>(6S)-5,6,7,8-tetrahydrofolyl-(gamma-L-Glu)(n) + (n-1) H2O = (6S)-5,6,7,8-tetrahydrofolate + (n-1) L-glutamate</text>
        <dbReference type="Rhea" id="RHEA:56784"/>
        <dbReference type="Rhea" id="RHEA-COMP:14738"/>
        <dbReference type="ChEBI" id="CHEBI:15377"/>
        <dbReference type="ChEBI" id="CHEBI:29985"/>
        <dbReference type="ChEBI" id="CHEBI:57453"/>
        <dbReference type="ChEBI" id="CHEBI:141005"/>
        <dbReference type="EC" id="3.4.19.9"/>
    </reaction>
</comment>
<comment type="subcellular location">
    <subcellularLocation>
        <location evidence="1">Secreted</location>
        <location evidence="1">Extracellular space</location>
    </subcellularLocation>
</comment>
<organism evidence="10 11">
    <name type="scientific">Triplophysa tibetana</name>
    <dbReference type="NCBI Taxonomy" id="1572043"/>
    <lineage>
        <taxon>Eukaryota</taxon>
        <taxon>Metazoa</taxon>
        <taxon>Chordata</taxon>
        <taxon>Craniata</taxon>
        <taxon>Vertebrata</taxon>
        <taxon>Euteleostomi</taxon>
        <taxon>Actinopterygii</taxon>
        <taxon>Neopterygii</taxon>
        <taxon>Teleostei</taxon>
        <taxon>Ostariophysi</taxon>
        <taxon>Cypriniformes</taxon>
        <taxon>Nemacheilidae</taxon>
        <taxon>Triplophysa</taxon>
    </lineage>
</organism>